<dbReference type="Pfam" id="PF00379">
    <property type="entry name" value="Chitin_bind_4"/>
    <property type="match status" value="1"/>
</dbReference>
<comment type="caution">
    <text evidence="3">The sequence shown here is derived from an EMBL/GenBank/DDBJ whole genome shotgun (WGS) entry which is preliminary data.</text>
</comment>
<dbReference type="AlphaFoldDB" id="A0A9J6BYT9"/>
<evidence type="ECO:0000256" key="2">
    <source>
        <dbReference type="SAM" id="SignalP"/>
    </source>
</evidence>
<dbReference type="PANTHER" id="PTHR10380">
    <property type="entry name" value="CUTICLE PROTEIN"/>
    <property type="match status" value="1"/>
</dbReference>
<dbReference type="InterPro" id="IPR000618">
    <property type="entry name" value="Insect_cuticle"/>
</dbReference>
<dbReference type="GO" id="GO:0062129">
    <property type="term" value="C:chitin-based extracellular matrix"/>
    <property type="evidence" value="ECO:0007669"/>
    <property type="project" value="TreeGrafter"/>
</dbReference>
<dbReference type="GO" id="GO:0008010">
    <property type="term" value="F:structural constituent of chitin-based larval cuticle"/>
    <property type="evidence" value="ECO:0007669"/>
    <property type="project" value="TreeGrafter"/>
</dbReference>
<dbReference type="PANTHER" id="PTHR10380:SF215">
    <property type="entry name" value="CUTICULAR PROTEIN 49AG"/>
    <property type="match status" value="1"/>
</dbReference>
<dbReference type="OrthoDB" id="7255276at2759"/>
<evidence type="ECO:0000313" key="4">
    <source>
        <dbReference type="Proteomes" id="UP001107558"/>
    </source>
</evidence>
<evidence type="ECO:0008006" key="5">
    <source>
        <dbReference type="Google" id="ProtNLM"/>
    </source>
</evidence>
<dbReference type="PROSITE" id="PS51155">
    <property type="entry name" value="CHIT_BIND_RR_2"/>
    <property type="match status" value="1"/>
</dbReference>
<accession>A0A9J6BYT9</accession>
<gene>
    <name evidence="3" type="ORF">PVAND_004955</name>
</gene>
<feature type="signal peptide" evidence="2">
    <location>
        <begin position="1"/>
        <end position="16"/>
    </location>
</feature>
<evidence type="ECO:0000313" key="3">
    <source>
        <dbReference type="EMBL" id="KAG5675015.1"/>
    </source>
</evidence>
<keyword evidence="1" id="KW-0193">Cuticle</keyword>
<proteinExistence type="predicted"/>
<sequence>MIKLIVVIACATLALARPQENPSTTPAAILEYTAADDGTGNFNFAFKTSDGINESAQGNLKDITVPKYNEAGEKVGDEQAKGLVQQGSYSYTAPDGQQITVNWVADENGFQPTGDHIPLPPA</sequence>
<feature type="chain" id="PRO_5039941848" description="Endocuticle structural glycoprotein" evidence="2">
    <location>
        <begin position="17"/>
        <end position="122"/>
    </location>
</feature>
<dbReference type="InterPro" id="IPR050468">
    <property type="entry name" value="Cuticle_Struct_Prot"/>
</dbReference>
<protein>
    <recommendedName>
        <fullName evidence="5">Endocuticle structural glycoprotein</fullName>
    </recommendedName>
</protein>
<reference evidence="3" key="1">
    <citation type="submission" date="2021-03" db="EMBL/GenBank/DDBJ databases">
        <title>Chromosome level genome of the anhydrobiotic midge Polypedilum vanderplanki.</title>
        <authorList>
            <person name="Yoshida Y."/>
            <person name="Kikawada T."/>
            <person name="Gusev O."/>
        </authorList>
    </citation>
    <scope>NUCLEOTIDE SEQUENCE</scope>
    <source>
        <strain evidence="3">NIAS01</strain>
        <tissue evidence="3">Whole body or cell culture</tissue>
    </source>
</reference>
<organism evidence="3 4">
    <name type="scientific">Polypedilum vanderplanki</name>
    <name type="common">Sleeping chironomid midge</name>
    <dbReference type="NCBI Taxonomy" id="319348"/>
    <lineage>
        <taxon>Eukaryota</taxon>
        <taxon>Metazoa</taxon>
        <taxon>Ecdysozoa</taxon>
        <taxon>Arthropoda</taxon>
        <taxon>Hexapoda</taxon>
        <taxon>Insecta</taxon>
        <taxon>Pterygota</taxon>
        <taxon>Neoptera</taxon>
        <taxon>Endopterygota</taxon>
        <taxon>Diptera</taxon>
        <taxon>Nematocera</taxon>
        <taxon>Chironomoidea</taxon>
        <taxon>Chironomidae</taxon>
        <taxon>Chironominae</taxon>
        <taxon>Polypedilum</taxon>
        <taxon>Polypedilum</taxon>
    </lineage>
</organism>
<name>A0A9J6BYT9_POLVA</name>
<keyword evidence="2" id="KW-0732">Signal</keyword>
<dbReference type="Proteomes" id="UP001107558">
    <property type="component" value="Chromosome 2"/>
</dbReference>
<evidence type="ECO:0000256" key="1">
    <source>
        <dbReference type="PROSITE-ProRule" id="PRU00497"/>
    </source>
</evidence>
<dbReference type="EMBL" id="JADBJN010000002">
    <property type="protein sequence ID" value="KAG5675015.1"/>
    <property type="molecule type" value="Genomic_DNA"/>
</dbReference>
<keyword evidence="4" id="KW-1185">Reference proteome</keyword>